<evidence type="ECO:0000313" key="1">
    <source>
        <dbReference type="EMBL" id="TYZ20798.1"/>
    </source>
</evidence>
<dbReference type="RefSeq" id="WP_149172092.1">
    <property type="nucleotide sequence ID" value="NZ_VTOY01000012.1"/>
</dbReference>
<accession>A0A5D6W205</accession>
<evidence type="ECO:0000313" key="2">
    <source>
        <dbReference type="Proteomes" id="UP000323646"/>
    </source>
</evidence>
<sequence>MTAKEWRDKHPDEKGNIRDAADLGQLIVLANLEMLNAEYIKEGFPQSERLQRLRSTAVAQLKSVTNAASTKRLGQRLGK</sequence>
<dbReference type="AlphaFoldDB" id="A0A5D6W205"/>
<organism evidence="1 2">
    <name type="scientific">Selenomonas ruminis</name>
    <dbReference type="NCBI Taxonomy" id="2593411"/>
    <lineage>
        <taxon>Bacteria</taxon>
        <taxon>Bacillati</taxon>
        <taxon>Bacillota</taxon>
        <taxon>Negativicutes</taxon>
        <taxon>Selenomonadales</taxon>
        <taxon>Selenomonadaceae</taxon>
        <taxon>Selenomonas</taxon>
    </lineage>
</organism>
<keyword evidence="2" id="KW-1185">Reference proteome</keyword>
<dbReference type="OrthoDB" id="9810290at2"/>
<proteinExistence type="predicted"/>
<reference evidence="1 2" key="1">
    <citation type="submission" date="2019-08" db="EMBL/GenBank/DDBJ databases">
        <title>Selenomonas sp. mPRGC5 and Selenomonas sp. mPRGC8 isolated from ruminal fluid of dairy goat (Capra hircus).</title>
        <authorList>
            <person name="Poothong S."/>
            <person name="Nuengjamnong C."/>
            <person name="Tanasupawat S."/>
        </authorList>
    </citation>
    <scope>NUCLEOTIDE SEQUENCE [LARGE SCALE GENOMIC DNA]</scope>
    <source>
        <strain evidence="2">mPRGC5</strain>
    </source>
</reference>
<dbReference type="Proteomes" id="UP000323646">
    <property type="component" value="Unassembled WGS sequence"/>
</dbReference>
<protein>
    <submittedName>
        <fullName evidence="1">Uncharacterized protein</fullName>
    </submittedName>
</protein>
<comment type="caution">
    <text evidence="1">The sequence shown here is derived from an EMBL/GenBank/DDBJ whole genome shotgun (WGS) entry which is preliminary data.</text>
</comment>
<gene>
    <name evidence="1" type="ORF">FZ040_11370</name>
</gene>
<name>A0A5D6W205_9FIRM</name>
<dbReference type="EMBL" id="VTOY01000012">
    <property type="protein sequence ID" value="TYZ20798.1"/>
    <property type="molecule type" value="Genomic_DNA"/>
</dbReference>